<comment type="similarity">
    <text evidence="1">Belongs to the DsrF/TusC family.</text>
</comment>
<dbReference type="PANTHER" id="PTHR38780:SF1">
    <property type="entry name" value="PROTEIN TUSC"/>
    <property type="match status" value="1"/>
</dbReference>
<gene>
    <name evidence="2" type="primary">tusC</name>
    <name evidence="2" type="ORF">SDC9_205382</name>
</gene>
<dbReference type="SUPFAM" id="SSF75169">
    <property type="entry name" value="DsrEFH-like"/>
    <property type="match status" value="1"/>
</dbReference>
<name>A0A645J1Y8_9ZZZZ</name>
<sequence length="89" mass="10154">MQDLRERDARDAARAVAPLQQQPDAVLARDYIATFKLLGLYDIDQCWLCAASLRERGLQQGSNFVIDATALEPEDLRRELGNYDVILRF</sequence>
<dbReference type="PANTHER" id="PTHR38780">
    <property type="entry name" value="PROTEIN TUSC"/>
    <property type="match status" value="1"/>
</dbReference>
<evidence type="ECO:0000256" key="1">
    <source>
        <dbReference type="ARBA" id="ARBA00005996"/>
    </source>
</evidence>
<dbReference type="Gene3D" id="3.40.1260.10">
    <property type="entry name" value="DsrEFH-like"/>
    <property type="match status" value="1"/>
</dbReference>
<dbReference type="NCBIfam" id="NF001238">
    <property type="entry name" value="PRK00211.1"/>
    <property type="match status" value="1"/>
</dbReference>
<dbReference type="InterPro" id="IPR027396">
    <property type="entry name" value="DsrEFH-like"/>
</dbReference>
<reference evidence="2" key="1">
    <citation type="submission" date="2019-08" db="EMBL/GenBank/DDBJ databases">
        <authorList>
            <person name="Kucharzyk K."/>
            <person name="Murdoch R.W."/>
            <person name="Higgins S."/>
            <person name="Loffler F."/>
        </authorList>
    </citation>
    <scope>NUCLEOTIDE SEQUENCE</scope>
</reference>
<accession>A0A645J1Y8</accession>
<organism evidence="2">
    <name type="scientific">bioreactor metagenome</name>
    <dbReference type="NCBI Taxonomy" id="1076179"/>
    <lineage>
        <taxon>unclassified sequences</taxon>
        <taxon>metagenomes</taxon>
        <taxon>ecological metagenomes</taxon>
    </lineage>
</organism>
<evidence type="ECO:0000313" key="2">
    <source>
        <dbReference type="EMBL" id="MPN57688.1"/>
    </source>
</evidence>
<dbReference type="InterPro" id="IPR003787">
    <property type="entry name" value="Sulphur_relay_DsrE/F-like"/>
</dbReference>
<dbReference type="AlphaFoldDB" id="A0A645J1Y8"/>
<proteinExistence type="inferred from homology"/>
<dbReference type="EMBL" id="VSSQ01129534">
    <property type="protein sequence ID" value="MPN57688.1"/>
    <property type="molecule type" value="Genomic_DNA"/>
</dbReference>
<dbReference type="Pfam" id="PF02635">
    <property type="entry name" value="DsrE"/>
    <property type="match status" value="1"/>
</dbReference>
<dbReference type="InterPro" id="IPR017462">
    <property type="entry name" value="Sulphur_relay_TusC/DsrF"/>
</dbReference>
<protein>
    <submittedName>
        <fullName evidence="2">Protein TusC</fullName>
    </submittedName>
</protein>
<comment type="caution">
    <text evidence="2">The sequence shown here is derived from an EMBL/GenBank/DDBJ whole genome shotgun (WGS) entry which is preliminary data.</text>
</comment>